<feature type="transmembrane region" description="Helical" evidence="1">
    <location>
        <begin position="15"/>
        <end position="35"/>
    </location>
</feature>
<dbReference type="OrthoDB" id="613658at2"/>
<accession>A0A1H8J1A9</accession>
<keyword evidence="3" id="KW-1185">Reference proteome</keyword>
<name>A0A1H8J1A9_9BACT</name>
<feature type="transmembrane region" description="Helical" evidence="1">
    <location>
        <begin position="637"/>
        <end position="655"/>
    </location>
</feature>
<gene>
    <name evidence="2" type="ORF">SAMN04488505_112154</name>
</gene>
<feature type="transmembrane region" description="Helical" evidence="1">
    <location>
        <begin position="281"/>
        <end position="306"/>
    </location>
</feature>
<dbReference type="RefSeq" id="WP_089920794.1">
    <property type="nucleotide sequence ID" value="NZ_FOBB01000012.1"/>
</dbReference>
<dbReference type="SUPFAM" id="SSF81665">
    <property type="entry name" value="Calcium ATPase, transmembrane domain M"/>
    <property type="match status" value="1"/>
</dbReference>
<dbReference type="AlphaFoldDB" id="A0A1H8J1A9"/>
<evidence type="ECO:0000313" key="2">
    <source>
        <dbReference type="EMBL" id="SEN74481.1"/>
    </source>
</evidence>
<reference evidence="2 3" key="1">
    <citation type="submission" date="2016-10" db="EMBL/GenBank/DDBJ databases">
        <authorList>
            <person name="de Groot N.N."/>
        </authorList>
    </citation>
    <scope>NUCLEOTIDE SEQUENCE [LARGE SCALE GENOMIC DNA]</scope>
    <source>
        <strain evidence="2 3">DSM 21039</strain>
    </source>
</reference>
<proteinExistence type="predicted"/>
<feature type="transmembrane region" description="Helical" evidence="1">
    <location>
        <begin position="939"/>
        <end position="961"/>
    </location>
</feature>
<keyword evidence="1" id="KW-0472">Membrane</keyword>
<dbReference type="Proteomes" id="UP000198984">
    <property type="component" value="Unassembled WGS sequence"/>
</dbReference>
<feature type="transmembrane region" description="Helical" evidence="1">
    <location>
        <begin position="696"/>
        <end position="717"/>
    </location>
</feature>
<sequence>MAAPLKSLLPQRRNTFIVIVILFVLGTAFATYYFYYIPGNRQRLHQYAFQVLSGISANMKARNSDLLKLYTNLVNGEFRDARTKEDSAAMKKALEALPEQVKASFSRNADTTRAGTYIKGSLLEYHIIPKKQDAIKLVLPVEKLIQPIIDYRHELFTSYLLIKLDHGPGTMVYYDERLGLDNQVQPDSLLMHYRGTTFSQIIDISIQGISYKLFCFPFVMGQERLVLGGLIKNTDYRQRLGSIPVYLVYPLIIVLLLIIISLPFLKIYLMGAYEQVKFSDLVNLALAIFGGITVITMIVIQVLLLARGYMTANIGLRTLSGQIEQSMTGEVQQMRQQMRFFDTSFLRVLQHNDSIRTTNKLVVQVRSKKSRYAIPLTPPSGKPYYNFERINWVSRTGMQRFRVQLPDTSSLYLISVKERDYYRFFAQQAGNGADTGISLMDPVYSWSGGDFVINLVESSRIDSMALVSLSARMYSLLNTVMPPGYGFCIIDSKGKVYIHSEADRNLKENFFDEAAEAGSLHDAINSRQDTTLNNVHCYGKTHSLYIHPLSQRLVMHPVAGRSFYLLTFYNNGYITPVNLRILLFSLVCTFFTFLLVCGWLLLHHGFSKRSLLYRDPLAARFTWIIPREADDAIYRKGLWFLALYLVVLLTCGVFGKWFDDYVTFALGLISPLNILILLYAYHSCSQPGRRSHSWKIAAYLLLMLGYSVFVYWLLAIGQSGGGAAFWLFQSVLLLILVIMWGWPQANEATAAAPQLPVSLMHYSWFVLLLALCLGVMPMAVFTWYAHNREIVQSVKRQQLCMARCLEKRRPALLGLVKNFRNTGAPIKGYYTHWCWQQGIYSTGRDHIMPVKPWDQLPANTRNVPELYYSSLSGQINMNNEEDPSSLPLLQQAADGAWYWDQQKGGLALHYRMAPGNYPDKVQAIQIITRPPVRYLFLSGWQHITMLLLPVLLLLGGIFFLIRSAVSRIFLLDFVRIFRDAEPDKTLEKNTLPFTDEETKAMIQQQYQRAVFFKSKWNRLSGSQKIILLDLAADGLVNYKNAMEISTLLGAEGALGIYNGLIVIRDPVFRQFLLEQRHTAESVELRKQYNARSLWESIRTPLLVIVALVGLFIFTTQEDISKKLLVLLTTLSTLLPLLPKVLSSFRATPPPLKNE</sequence>
<dbReference type="STRING" id="573321.SAMN04488505_112154"/>
<evidence type="ECO:0008006" key="4">
    <source>
        <dbReference type="Google" id="ProtNLM"/>
    </source>
</evidence>
<protein>
    <recommendedName>
        <fullName evidence="4">Cache domain-containing protein</fullName>
    </recommendedName>
</protein>
<evidence type="ECO:0000313" key="3">
    <source>
        <dbReference type="Proteomes" id="UP000198984"/>
    </source>
</evidence>
<feature type="transmembrane region" description="Helical" evidence="1">
    <location>
        <begin position="723"/>
        <end position="742"/>
    </location>
</feature>
<feature type="transmembrane region" description="Helical" evidence="1">
    <location>
        <begin position="762"/>
        <end position="785"/>
    </location>
</feature>
<keyword evidence="1" id="KW-0812">Transmembrane</keyword>
<feature type="transmembrane region" description="Helical" evidence="1">
    <location>
        <begin position="581"/>
        <end position="602"/>
    </location>
</feature>
<feature type="transmembrane region" description="Helical" evidence="1">
    <location>
        <begin position="661"/>
        <end position="684"/>
    </location>
</feature>
<keyword evidence="1" id="KW-1133">Transmembrane helix</keyword>
<dbReference type="EMBL" id="FOBB01000012">
    <property type="protein sequence ID" value="SEN74481.1"/>
    <property type="molecule type" value="Genomic_DNA"/>
</dbReference>
<feature type="transmembrane region" description="Helical" evidence="1">
    <location>
        <begin position="246"/>
        <end position="269"/>
    </location>
</feature>
<evidence type="ECO:0000256" key="1">
    <source>
        <dbReference type="SAM" id="Phobius"/>
    </source>
</evidence>
<dbReference type="InterPro" id="IPR023298">
    <property type="entry name" value="ATPase_P-typ_TM_dom_sf"/>
</dbReference>
<organism evidence="2 3">
    <name type="scientific">Chitinophaga rupis</name>
    <dbReference type="NCBI Taxonomy" id="573321"/>
    <lineage>
        <taxon>Bacteria</taxon>
        <taxon>Pseudomonadati</taxon>
        <taxon>Bacteroidota</taxon>
        <taxon>Chitinophagia</taxon>
        <taxon>Chitinophagales</taxon>
        <taxon>Chitinophagaceae</taxon>
        <taxon>Chitinophaga</taxon>
    </lineage>
</organism>